<dbReference type="GO" id="GO:0000172">
    <property type="term" value="C:ribonuclease MRP complex"/>
    <property type="evidence" value="ECO:0007669"/>
    <property type="project" value="TreeGrafter"/>
</dbReference>
<reference evidence="1" key="1">
    <citation type="submission" date="2023-06" db="EMBL/GenBank/DDBJ databases">
        <title>Genome-scale phylogeny and comparative genomics of the fungal order Sordariales.</title>
        <authorList>
            <consortium name="Lawrence Berkeley National Laboratory"/>
            <person name="Hensen N."/>
            <person name="Bonometti L."/>
            <person name="Westerberg I."/>
            <person name="Brannstrom I.O."/>
            <person name="Guillou S."/>
            <person name="Cros-Aarteil S."/>
            <person name="Calhoun S."/>
            <person name="Haridas S."/>
            <person name="Kuo A."/>
            <person name="Mondo S."/>
            <person name="Pangilinan J."/>
            <person name="Riley R."/>
            <person name="Labutti K."/>
            <person name="Andreopoulos B."/>
            <person name="Lipzen A."/>
            <person name="Chen C."/>
            <person name="Yanf M."/>
            <person name="Daum C."/>
            <person name="Ng V."/>
            <person name="Clum A."/>
            <person name="Steindorff A."/>
            <person name="Ohm R."/>
            <person name="Martin F."/>
            <person name="Silar P."/>
            <person name="Natvig D."/>
            <person name="Lalanne C."/>
            <person name="Gautier V."/>
            <person name="Ament-Velasquez S.L."/>
            <person name="Kruys A."/>
            <person name="Hutchinson M.I."/>
            <person name="Powell A.J."/>
            <person name="Barry K."/>
            <person name="Miller A.N."/>
            <person name="Grigoriev I.V."/>
            <person name="Debuchy R."/>
            <person name="Gladieux P."/>
            <person name="Thoren M.H."/>
            <person name="Johannesson H."/>
        </authorList>
    </citation>
    <scope>NUCLEOTIDE SEQUENCE</scope>
    <source>
        <strain evidence="1">8032-3</strain>
    </source>
</reference>
<comment type="caution">
    <text evidence="1">The sequence shown here is derived from an EMBL/GenBank/DDBJ whole genome shotgun (WGS) entry which is preliminary data.</text>
</comment>
<dbReference type="GeneID" id="85307738"/>
<dbReference type="AlphaFoldDB" id="A0AAJ0C217"/>
<dbReference type="GO" id="GO:0004526">
    <property type="term" value="F:ribonuclease P activity"/>
    <property type="evidence" value="ECO:0007669"/>
    <property type="project" value="TreeGrafter"/>
</dbReference>
<dbReference type="EMBL" id="MU839006">
    <property type="protein sequence ID" value="KAK1768062.1"/>
    <property type="molecule type" value="Genomic_DNA"/>
</dbReference>
<protein>
    <submittedName>
        <fullName evidence="1">Ribonuclease P 40kDa subunit-domain-containing protein</fullName>
    </submittedName>
</protein>
<dbReference type="GO" id="GO:0001682">
    <property type="term" value="P:tRNA 5'-leader removal"/>
    <property type="evidence" value="ECO:0007669"/>
    <property type="project" value="InterPro"/>
</dbReference>
<accession>A0AAJ0C217</accession>
<dbReference type="InterPro" id="IPR013893">
    <property type="entry name" value="RNase_P_Rpp40"/>
</dbReference>
<dbReference type="Pfam" id="PF08584">
    <property type="entry name" value="Ribonuc_P_40"/>
    <property type="match status" value="1"/>
</dbReference>
<dbReference type="PANTHER" id="PTHR15396">
    <property type="entry name" value="RIBONUCLEASE P PROTEIN SUBUNIT P40"/>
    <property type="match status" value="1"/>
</dbReference>
<dbReference type="GO" id="GO:0030681">
    <property type="term" value="C:multimeric ribonuclease P complex"/>
    <property type="evidence" value="ECO:0007669"/>
    <property type="project" value="TreeGrafter"/>
</dbReference>
<evidence type="ECO:0000313" key="2">
    <source>
        <dbReference type="Proteomes" id="UP001244011"/>
    </source>
</evidence>
<evidence type="ECO:0000313" key="1">
    <source>
        <dbReference type="EMBL" id="KAK1768062.1"/>
    </source>
</evidence>
<keyword evidence="2" id="KW-1185">Reference proteome</keyword>
<proteinExistence type="predicted"/>
<dbReference type="Proteomes" id="UP001244011">
    <property type="component" value="Unassembled WGS sequence"/>
</dbReference>
<dbReference type="GO" id="GO:0000447">
    <property type="term" value="P:endonucleolytic cleavage in ITS1 to separate SSU-rRNA from 5.8S rRNA and LSU-rRNA from tricistronic rRNA transcript (SSU-rRNA, 5.8S rRNA, LSU-rRNA)"/>
    <property type="evidence" value="ECO:0007669"/>
    <property type="project" value="TreeGrafter"/>
</dbReference>
<sequence length="363" mass="40840">MLSFSEPAVYQTSKCFFTHGTMGHLDPKQLPSKGKPWTTISSFDFIHKVDLILPQESYDVIRQALVNESQPPEFQRVTMPLGEIVSGDFFREYIKIGDILMLSEGRIGVDNIFTFLTVNCLGNLTMFLDKETYERAGLVGKPHGAKGNRGLKPRWVVEFDLRSPSMFPGKKGFDRLAYACKNVLNKPATWLFCNLASTVPDPDPLAAHFPTKYTSKPGVTEDIPALIPGLKLEASIVAEEQRDGYEEFATEIYEWLALVRLQSPRVESGDEVDPYLCRYHVPGESEQHQEAKLCKLTWEGFLSPSWARKTLVDMMLALPPKTWFSFSATTFSAGMMADGSECTFLRPPNSAGEYVMWEVKGHD</sequence>
<dbReference type="RefSeq" id="XP_060284275.1">
    <property type="nucleotide sequence ID" value="XM_060424551.1"/>
</dbReference>
<dbReference type="PANTHER" id="PTHR15396:SF1">
    <property type="entry name" value="RIBONUCLEASE P PROTEIN SUBUNIT P40"/>
    <property type="match status" value="1"/>
</dbReference>
<organism evidence="1 2">
    <name type="scientific">Phialemonium atrogriseum</name>
    <dbReference type="NCBI Taxonomy" id="1093897"/>
    <lineage>
        <taxon>Eukaryota</taxon>
        <taxon>Fungi</taxon>
        <taxon>Dikarya</taxon>
        <taxon>Ascomycota</taxon>
        <taxon>Pezizomycotina</taxon>
        <taxon>Sordariomycetes</taxon>
        <taxon>Sordariomycetidae</taxon>
        <taxon>Cephalothecales</taxon>
        <taxon>Cephalothecaceae</taxon>
        <taxon>Phialemonium</taxon>
    </lineage>
</organism>
<name>A0AAJ0C217_9PEZI</name>
<gene>
    <name evidence="1" type="ORF">QBC33DRAFT_450111</name>
</gene>
<dbReference type="GO" id="GO:0000171">
    <property type="term" value="F:ribonuclease MRP activity"/>
    <property type="evidence" value="ECO:0007669"/>
    <property type="project" value="TreeGrafter"/>
</dbReference>